<organism evidence="1">
    <name type="scientific">Candidatus Methanogaster sp. ANME-2c ERB4</name>
    <dbReference type="NCBI Taxonomy" id="2759911"/>
    <lineage>
        <taxon>Archaea</taxon>
        <taxon>Methanobacteriati</taxon>
        <taxon>Methanobacteriota</taxon>
        <taxon>Stenosarchaea group</taxon>
        <taxon>Methanomicrobia</taxon>
        <taxon>Methanosarcinales</taxon>
        <taxon>ANME-2 cluster</taxon>
        <taxon>Candidatus Methanogasteraceae</taxon>
        <taxon>Candidatus Methanogaster</taxon>
    </lineage>
</organism>
<protein>
    <submittedName>
        <fullName evidence="1">Uncharacterized protein</fullName>
    </submittedName>
</protein>
<gene>
    <name evidence="1" type="ORF">EKIFNOPK_00002</name>
</gene>
<dbReference type="EMBL" id="MT631386">
    <property type="protein sequence ID" value="QNO49645.1"/>
    <property type="molecule type" value="Genomic_DNA"/>
</dbReference>
<dbReference type="AlphaFoldDB" id="A0A7G9YNR1"/>
<name>A0A7G9YNR1_9EURY</name>
<evidence type="ECO:0000313" key="1">
    <source>
        <dbReference type="EMBL" id="QNO49645.1"/>
    </source>
</evidence>
<sequence>MQKSDTRALYLSIGFGDCGMDFYVRIIDVVLNTSFFRNVYQYFILNFVECVTYED</sequence>
<reference evidence="1" key="1">
    <citation type="submission" date="2020-06" db="EMBL/GenBank/DDBJ databases">
        <title>Unique genomic features of the anaerobic methanotrophic archaea.</title>
        <authorList>
            <person name="Chadwick G.L."/>
            <person name="Skennerton C.T."/>
            <person name="Laso-Perez R."/>
            <person name="Leu A.O."/>
            <person name="Speth D.R."/>
            <person name="Yu H."/>
            <person name="Morgan-Lang C."/>
            <person name="Hatzenpichler R."/>
            <person name="Goudeau D."/>
            <person name="Malmstrom R."/>
            <person name="Brazelton W.J."/>
            <person name="Woyke T."/>
            <person name="Hallam S.J."/>
            <person name="Tyson G.W."/>
            <person name="Wegener G."/>
            <person name="Boetius A."/>
            <person name="Orphan V."/>
        </authorList>
    </citation>
    <scope>NUCLEOTIDE SEQUENCE</scope>
</reference>
<accession>A0A7G9YNR1</accession>
<proteinExistence type="predicted"/>